<dbReference type="InterPro" id="IPR011009">
    <property type="entry name" value="Kinase-like_dom_sf"/>
</dbReference>
<dbReference type="EMBL" id="JARH01000941">
    <property type="protein sequence ID" value="EXF74815.1"/>
    <property type="molecule type" value="Genomic_DNA"/>
</dbReference>
<name>A0A010QDE8_9PEZI</name>
<feature type="domain" description="Protein kinase" evidence="1">
    <location>
        <begin position="11"/>
        <end position="313"/>
    </location>
</feature>
<dbReference type="InterPro" id="IPR008271">
    <property type="entry name" value="Ser/Thr_kinase_AS"/>
</dbReference>
<reference evidence="2 3" key="1">
    <citation type="submission" date="2014-02" db="EMBL/GenBank/DDBJ databases">
        <title>The genome sequence of Colletotrichum fioriniae PJ7.</title>
        <authorList>
            <person name="Baroncelli R."/>
            <person name="Thon M.R."/>
        </authorList>
    </citation>
    <scope>NUCLEOTIDE SEQUENCE [LARGE SCALE GENOMIC DNA]</scope>
    <source>
        <strain evidence="2 3">PJ7</strain>
    </source>
</reference>
<dbReference type="SUPFAM" id="SSF56112">
    <property type="entry name" value="Protein kinase-like (PK-like)"/>
    <property type="match status" value="1"/>
</dbReference>
<gene>
    <name evidence="2" type="ORF">CFIO01_06492</name>
</gene>
<dbReference type="InterPro" id="IPR052751">
    <property type="entry name" value="Plant_MAPKKK"/>
</dbReference>
<dbReference type="STRING" id="1445577.A0A010QDE8"/>
<dbReference type="KEGG" id="cfj:CFIO01_06492"/>
<dbReference type="Proteomes" id="UP000020467">
    <property type="component" value="Unassembled WGS sequence"/>
</dbReference>
<dbReference type="InterPro" id="IPR000719">
    <property type="entry name" value="Prot_kinase_dom"/>
</dbReference>
<dbReference type="Gene3D" id="1.10.510.10">
    <property type="entry name" value="Transferase(Phosphotransferase) domain 1"/>
    <property type="match status" value="1"/>
</dbReference>
<evidence type="ECO:0000313" key="3">
    <source>
        <dbReference type="Proteomes" id="UP000020467"/>
    </source>
</evidence>
<dbReference type="OrthoDB" id="10252171at2759"/>
<proteinExistence type="predicted"/>
<accession>A0A010QDE8</accession>
<dbReference type="GO" id="GO:0004674">
    <property type="term" value="F:protein serine/threonine kinase activity"/>
    <property type="evidence" value="ECO:0007669"/>
    <property type="project" value="UniProtKB-KW"/>
</dbReference>
<dbReference type="eggNOG" id="KOG0578">
    <property type="taxonomic scope" value="Eukaryota"/>
</dbReference>
<comment type="caution">
    <text evidence="2">The sequence shown here is derived from an EMBL/GenBank/DDBJ whole genome shotgun (WGS) entry which is preliminary data.</text>
</comment>
<keyword evidence="3" id="KW-1185">Reference proteome</keyword>
<dbReference type="GO" id="GO:0007165">
    <property type="term" value="P:signal transduction"/>
    <property type="evidence" value="ECO:0007669"/>
    <property type="project" value="TreeGrafter"/>
</dbReference>
<evidence type="ECO:0000259" key="1">
    <source>
        <dbReference type="PROSITE" id="PS50011"/>
    </source>
</evidence>
<dbReference type="Pfam" id="PF00069">
    <property type="entry name" value="Pkinase"/>
    <property type="match status" value="1"/>
</dbReference>
<keyword evidence="2" id="KW-0418">Kinase</keyword>
<organism evidence="2 3">
    <name type="scientific">Colletotrichum fioriniae PJ7</name>
    <dbReference type="NCBI Taxonomy" id="1445577"/>
    <lineage>
        <taxon>Eukaryota</taxon>
        <taxon>Fungi</taxon>
        <taxon>Dikarya</taxon>
        <taxon>Ascomycota</taxon>
        <taxon>Pezizomycotina</taxon>
        <taxon>Sordariomycetes</taxon>
        <taxon>Hypocreomycetidae</taxon>
        <taxon>Glomerellales</taxon>
        <taxon>Glomerellaceae</taxon>
        <taxon>Colletotrichum</taxon>
        <taxon>Colletotrichum acutatum species complex</taxon>
    </lineage>
</organism>
<dbReference type="AlphaFoldDB" id="A0A010QDE8"/>
<keyword evidence="2" id="KW-0723">Serine/threonine-protein kinase</keyword>
<dbReference type="PANTHER" id="PTHR48011:SF84">
    <property type="entry name" value="KINASE, PUTATIVE-RELATED"/>
    <property type="match status" value="1"/>
</dbReference>
<dbReference type="GO" id="GO:0005524">
    <property type="term" value="F:ATP binding"/>
    <property type="evidence" value="ECO:0007669"/>
    <property type="project" value="InterPro"/>
</dbReference>
<dbReference type="HOGENOM" id="CLU_076146_0_0_1"/>
<dbReference type="PROSITE" id="PS00108">
    <property type="entry name" value="PROTEIN_KINASE_ST"/>
    <property type="match status" value="1"/>
</dbReference>
<dbReference type="SMART" id="SM00220">
    <property type="entry name" value="S_TKc"/>
    <property type="match status" value="1"/>
</dbReference>
<keyword evidence="2" id="KW-0808">Transferase</keyword>
<dbReference type="PROSITE" id="PS50011">
    <property type="entry name" value="PROTEIN_KINASE_DOM"/>
    <property type="match status" value="1"/>
</dbReference>
<evidence type="ECO:0000313" key="2">
    <source>
        <dbReference type="EMBL" id="EXF74815.1"/>
    </source>
</evidence>
<dbReference type="PANTHER" id="PTHR48011">
    <property type="entry name" value="CCR4-NOT TRANSCRIPTIONAL COMPLEX SUBUNIT CAF120-RELATED"/>
    <property type="match status" value="1"/>
</dbReference>
<sequence length="315" mass="35104">MIPRGLTSAFGTPSLEIGQILLGNASRYTIQKKIREGVWIATNPMGNKSIVKGVQGISGAQNEHNVLRKFQGNPFLRPVIDEIQQDAPMIVLQHMDDHLLNATIKKPLTNREIRFVARAVLRGLSTLHKDGYVHTDIKPDNILVNYASASEADPDLRFSDVQIGDLGASYSVDSDVATKGFLIGAPIWTSPEVLMEVPWGTASDIWAFGSMMIALLHGGDYNPFRPTNARYHDRSYIFEVLRQQSRRFGAIPETYLERARPGKAMAAKALTVGRKVEPLDFRTASHFINRIMRMDAAERPTADQLLEEMSGLFED</sequence>
<protein>
    <submittedName>
        <fullName evidence="2">Serine/threonine protein kinase</fullName>
    </submittedName>
</protein>